<gene>
    <name evidence="2" type="ORF">DYU05_08735</name>
</gene>
<feature type="chain" id="PRO_5017649594" description="DUF1579 domain-containing protein" evidence="1">
    <location>
        <begin position="22"/>
        <end position="209"/>
    </location>
</feature>
<dbReference type="OrthoDB" id="1492466at2"/>
<evidence type="ECO:0000313" key="2">
    <source>
        <dbReference type="EMBL" id="RFZ85665.1"/>
    </source>
</evidence>
<organism evidence="2 3">
    <name type="scientific">Mucilaginibacter terrenus</name>
    <dbReference type="NCBI Taxonomy" id="2482727"/>
    <lineage>
        <taxon>Bacteria</taxon>
        <taxon>Pseudomonadati</taxon>
        <taxon>Bacteroidota</taxon>
        <taxon>Sphingobacteriia</taxon>
        <taxon>Sphingobacteriales</taxon>
        <taxon>Sphingobacteriaceae</taxon>
        <taxon>Mucilaginibacter</taxon>
    </lineage>
</organism>
<evidence type="ECO:0008006" key="4">
    <source>
        <dbReference type="Google" id="ProtNLM"/>
    </source>
</evidence>
<name>A0A3E2NXC1_9SPHI</name>
<dbReference type="AlphaFoldDB" id="A0A3E2NXC1"/>
<dbReference type="RefSeq" id="WP_117382562.1">
    <property type="nucleotide sequence ID" value="NZ_QWDE01000001.1"/>
</dbReference>
<dbReference type="Proteomes" id="UP000260823">
    <property type="component" value="Unassembled WGS sequence"/>
</dbReference>
<sequence length="209" mass="23207">MIKRFFLVAVCSTLTYSGVVAQQASAPRQLKSDLFGWTITPPPGFNTMDAADYQKMKAKGAGAIEGTYNAKVEDHTHAIFVMRKDQMHYFEANWQPAELGGGTMAESDKAVGDILYGTFEKQMPGAKLDTSYTSEVVSGLPFRLFKMNISFPNKINLTMNLYSKVFGNKDLSVVMMYVDKTIGETMLAAFRASTFSKKVQAQPQPKRKP</sequence>
<keyword evidence="3" id="KW-1185">Reference proteome</keyword>
<keyword evidence="1" id="KW-0732">Signal</keyword>
<dbReference type="EMBL" id="QWDE01000001">
    <property type="protein sequence ID" value="RFZ85665.1"/>
    <property type="molecule type" value="Genomic_DNA"/>
</dbReference>
<feature type="signal peptide" evidence="1">
    <location>
        <begin position="1"/>
        <end position="21"/>
    </location>
</feature>
<reference evidence="2 3" key="1">
    <citation type="submission" date="2018-08" db="EMBL/GenBank/DDBJ databases">
        <title>Mucilaginibacter terrae sp. nov., isolated from manganese diggings.</title>
        <authorList>
            <person name="Huang Y."/>
            <person name="Zhou Z."/>
        </authorList>
    </citation>
    <scope>NUCLEOTIDE SEQUENCE [LARGE SCALE GENOMIC DNA]</scope>
    <source>
        <strain evidence="2 3">ZH6</strain>
    </source>
</reference>
<accession>A0A3E2NXC1</accession>
<protein>
    <recommendedName>
        <fullName evidence="4">DUF1579 domain-containing protein</fullName>
    </recommendedName>
</protein>
<comment type="caution">
    <text evidence="2">The sequence shown here is derived from an EMBL/GenBank/DDBJ whole genome shotgun (WGS) entry which is preliminary data.</text>
</comment>
<evidence type="ECO:0000256" key="1">
    <source>
        <dbReference type="SAM" id="SignalP"/>
    </source>
</evidence>
<evidence type="ECO:0000313" key="3">
    <source>
        <dbReference type="Proteomes" id="UP000260823"/>
    </source>
</evidence>
<proteinExistence type="predicted"/>